<dbReference type="OrthoDB" id="7960583at2"/>
<gene>
    <name evidence="6" type="ORF">PMI13_01089</name>
</gene>
<feature type="transmembrane region" description="Helical" evidence="5">
    <location>
        <begin position="45"/>
        <end position="65"/>
    </location>
</feature>
<evidence type="ECO:0000313" key="7">
    <source>
        <dbReference type="Proteomes" id="UP000007509"/>
    </source>
</evidence>
<dbReference type="AlphaFoldDB" id="J2K2G6"/>
<keyword evidence="3 5" id="KW-1133">Transmembrane helix</keyword>
<evidence type="ECO:0000256" key="1">
    <source>
        <dbReference type="ARBA" id="ARBA00004141"/>
    </source>
</evidence>
<dbReference type="InterPro" id="IPR032808">
    <property type="entry name" value="DoxX"/>
</dbReference>
<reference evidence="6 7" key="1">
    <citation type="journal article" date="2012" name="J. Bacteriol.">
        <title>Twenty-one genome sequences from Pseudomonas species and 19 genome sequences from diverse bacteria isolated from the rhizosphere and endosphere of Populus deltoides.</title>
        <authorList>
            <person name="Brown S.D."/>
            <person name="Utturkar S.M."/>
            <person name="Klingeman D.M."/>
            <person name="Johnson C.M."/>
            <person name="Martin S.L."/>
            <person name="Land M.L."/>
            <person name="Lu T.Y."/>
            <person name="Schadt C.W."/>
            <person name="Doktycz M.J."/>
            <person name="Pelletier D.A."/>
        </authorList>
    </citation>
    <scope>NUCLEOTIDE SEQUENCE [LARGE SCALE GENOMIC DNA]</scope>
    <source>
        <strain evidence="6 7">CF314</strain>
    </source>
</reference>
<accession>J2K2G6</accession>
<feature type="transmembrane region" description="Helical" evidence="5">
    <location>
        <begin position="96"/>
        <end position="114"/>
    </location>
</feature>
<evidence type="ECO:0000256" key="2">
    <source>
        <dbReference type="ARBA" id="ARBA00022692"/>
    </source>
</evidence>
<evidence type="ECO:0000256" key="4">
    <source>
        <dbReference type="ARBA" id="ARBA00023136"/>
    </source>
</evidence>
<evidence type="ECO:0000313" key="6">
    <source>
        <dbReference type="EMBL" id="EJL74350.1"/>
    </source>
</evidence>
<keyword evidence="4 5" id="KW-0472">Membrane</keyword>
<dbReference type="EMBL" id="AKJY01000014">
    <property type="protein sequence ID" value="EJL74350.1"/>
    <property type="molecule type" value="Genomic_DNA"/>
</dbReference>
<feature type="transmembrane region" description="Helical" evidence="5">
    <location>
        <begin position="7"/>
        <end position="25"/>
    </location>
</feature>
<keyword evidence="7" id="KW-1185">Reference proteome</keyword>
<sequence>MNRTTKITYYVTTGIISAMMVFIAIETLTKPEVKVSMEHLGFPDYFRIELGIAKLIGAILIWLPVRLLREAAYIGFAIMFASASLAHFAVNDPPNKVITGIIFLSILVVSYVTNSKFRQQKVNQ</sequence>
<dbReference type="Proteomes" id="UP000007509">
    <property type="component" value="Unassembled WGS sequence"/>
</dbReference>
<keyword evidence="2 5" id="KW-0812">Transmembrane</keyword>
<dbReference type="RefSeq" id="WP_007841421.1">
    <property type="nucleotide sequence ID" value="NZ_AKJY01000014.1"/>
</dbReference>
<dbReference type="PATRIC" id="fig|1144316.3.peg.1094"/>
<organism evidence="6 7">
    <name type="scientific">Chryseobacterium populi</name>
    <dbReference type="NCBI Taxonomy" id="1144316"/>
    <lineage>
        <taxon>Bacteria</taxon>
        <taxon>Pseudomonadati</taxon>
        <taxon>Bacteroidota</taxon>
        <taxon>Flavobacteriia</taxon>
        <taxon>Flavobacteriales</taxon>
        <taxon>Weeksellaceae</taxon>
        <taxon>Chryseobacterium group</taxon>
        <taxon>Chryseobacterium</taxon>
    </lineage>
</organism>
<feature type="transmembrane region" description="Helical" evidence="5">
    <location>
        <begin position="72"/>
        <end position="90"/>
    </location>
</feature>
<name>J2K2G6_9FLAO</name>
<protein>
    <recommendedName>
        <fullName evidence="8">DoxX-like family</fullName>
    </recommendedName>
</protein>
<dbReference type="Pfam" id="PF13564">
    <property type="entry name" value="DoxX_2"/>
    <property type="match status" value="1"/>
</dbReference>
<evidence type="ECO:0000256" key="3">
    <source>
        <dbReference type="ARBA" id="ARBA00022989"/>
    </source>
</evidence>
<evidence type="ECO:0000256" key="5">
    <source>
        <dbReference type="SAM" id="Phobius"/>
    </source>
</evidence>
<comment type="caution">
    <text evidence="6">The sequence shown here is derived from an EMBL/GenBank/DDBJ whole genome shotgun (WGS) entry which is preliminary data.</text>
</comment>
<dbReference type="GO" id="GO:0016020">
    <property type="term" value="C:membrane"/>
    <property type="evidence" value="ECO:0007669"/>
    <property type="project" value="UniProtKB-SubCell"/>
</dbReference>
<evidence type="ECO:0008006" key="8">
    <source>
        <dbReference type="Google" id="ProtNLM"/>
    </source>
</evidence>
<comment type="subcellular location">
    <subcellularLocation>
        <location evidence="1">Membrane</location>
        <topology evidence="1">Multi-pass membrane protein</topology>
    </subcellularLocation>
</comment>
<proteinExistence type="predicted"/>